<sequence length="95" mass="9758">MIPGSKQAVPLETSRTGSAVAISTSAECIESSCSSSKASPFEMRARSLPTSLASLGGSSLSASSSSKELMLVFMTATLKAVAAQFNVGQLFTKHL</sequence>
<dbReference type="EMBL" id="CM001220">
    <property type="protein sequence ID" value="KEH29330.1"/>
    <property type="molecule type" value="Genomic_DNA"/>
</dbReference>
<gene>
    <name evidence="1" type="ordered locus">MTR_4g033500</name>
</gene>
<evidence type="ECO:0000313" key="1">
    <source>
        <dbReference type="EMBL" id="KEH29330.1"/>
    </source>
</evidence>
<reference evidence="1 3" key="1">
    <citation type="journal article" date="2011" name="Nature">
        <title>The Medicago genome provides insight into the evolution of rhizobial symbioses.</title>
        <authorList>
            <person name="Young N.D."/>
            <person name="Debelle F."/>
            <person name="Oldroyd G.E."/>
            <person name="Geurts R."/>
            <person name="Cannon S.B."/>
            <person name="Udvardi M.K."/>
            <person name="Benedito V.A."/>
            <person name="Mayer K.F."/>
            <person name="Gouzy J."/>
            <person name="Schoof H."/>
            <person name="Van de Peer Y."/>
            <person name="Proost S."/>
            <person name="Cook D.R."/>
            <person name="Meyers B.C."/>
            <person name="Spannagl M."/>
            <person name="Cheung F."/>
            <person name="De Mita S."/>
            <person name="Krishnakumar V."/>
            <person name="Gundlach H."/>
            <person name="Zhou S."/>
            <person name="Mudge J."/>
            <person name="Bharti A.K."/>
            <person name="Murray J.D."/>
            <person name="Naoumkina M.A."/>
            <person name="Rosen B."/>
            <person name="Silverstein K.A."/>
            <person name="Tang H."/>
            <person name="Rombauts S."/>
            <person name="Zhao P.X."/>
            <person name="Zhou P."/>
            <person name="Barbe V."/>
            <person name="Bardou P."/>
            <person name="Bechner M."/>
            <person name="Bellec A."/>
            <person name="Berger A."/>
            <person name="Berges H."/>
            <person name="Bidwell S."/>
            <person name="Bisseling T."/>
            <person name="Choisne N."/>
            <person name="Couloux A."/>
            <person name="Denny R."/>
            <person name="Deshpande S."/>
            <person name="Dai X."/>
            <person name="Doyle J.J."/>
            <person name="Dudez A.M."/>
            <person name="Farmer A.D."/>
            <person name="Fouteau S."/>
            <person name="Franken C."/>
            <person name="Gibelin C."/>
            <person name="Gish J."/>
            <person name="Goldstein S."/>
            <person name="Gonzalez A.J."/>
            <person name="Green P.J."/>
            <person name="Hallab A."/>
            <person name="Hartog M."/>
            <person name="Hua A."/>
            <person name="Humphray S.J."/>
            <person name="Jeong D.H."/>
            <person name="Jing Y."/>
            <person name="Jocker A."/>
            <person name="Kenton S.M."/>
            <person name="Kim D.J."/>
            <person name="Klee K."/>
            <person name="Lai H."/>
            <person name="Lang C."/>
            <person name="Lin S."/>
            <person name="Macmil S.L."/>
            <person name="Magdelenat G."/>
            <person name="Matthews L."/>
            <person name="McCorrison J."/>
            <person name="Monaghan E.L."/>
            <person name="Mun J.H."/>
            <person name="Najar F.Z."/>
            <person name="Nicholson C."/>
            <person name="Noirot C."/>
            <person name="O'Bleness M."/>
            <person name="Paule C.R."/>
            <person name="Poulain J."/>
            <person name="Prion F."/>
            <person name="Qin B."/>
            <person name="Qu C."/>
            <person name="Retzel E.F."/>
            <person name="Riddle C."/>
            <person name="Sallet E."/>
            <person name="Samain S."/>
            <person name="Samson N."/>
            <person name="Sanders I."/>
            <person name="Saurat O."/>
            <person name="Scarpelli C."/>
            <person name="Schiex T."/>
            <person name="Segurens B."/>
            <person name="Severin A.J."/>
            <person name="Sherrier D.J."/>
            <person name="Shi R."/>
            <person name="Sims S."/>
            <person name="Singer S.R."/>
            <person name="Sinharoy S."/>
            <person name="Sterck L."/>
            <person name="Viollet A."/>
            <person name="Wang B.B."/>
            <person name="Wang K."/>
            <person name="Wang M."/>
            <person name="Wang X."/>
            <person name="Warfsmann J."/>
            <person name="Weissenbach J."/>
            <person name="White D.D."/>
            <person name="White J.D."/>
            <person name="Wiley G.B."/>
            <person name="Wincker P."/>
            <person name="Xing Y."/>
            <person name="Yang L."/>
            <person name="Yao Z."/>
            <person name="Ying F."/>
            <person name="Zhai J."/>
            <person name="Zhou L."/>
            <person name="Zuber A."/>
            <person name="Denarie J."/>
            <person name="Dixon R.A."/>
            <person name="May G.D."/>
            <person name="Schwartz D.C."/>
            <person name="Rogers J."/>
            <person name="Quetier F."/>
            <person name="Town C.D."/>
            <person name="Roe B.A."/>
        </authorList>
    </citation>
    <scope>NUCLEOTIDE SEQUENCE [LARGE SCALE GENOMIC DNA]</scope>
    <source>
        <strain evidence="1">A17</strain>
        <strain evidence="2 3">cv. Jemalong A17</strain>
    </source>
</reference>
<keyword evidence="3" id="KW-1185">Reference proteome</keyword>
<organism evidence="1 3">
    <name type="scientific">Medicago truncatula</name>
    <name type="common">Barrel medic</name>
    <name type="synonym">Medicago tribuloides</name>
    <dbReference type="NCBI Taxonomy" id="3880"/>
    <lineage>
        <taxon>Eukaryota</taxon>
        <taxon>Viridiplantae</taxon>
        <taxon>Streptophyta</taxon>
        <taxon>Embryophyta</taxon>
        <taxon>Tracheophyta</taxon>
        <taxon>Spermatophyta</taxon>
        <taxon>Magnoliopsida</taxon>
        <taxon>eudicotyledons</taxon>
        <taxon>Gunneridae</taxon>
        <taxon>Pentapetalae</taxon>
        <taxon>rosids</taxon>
        <taxon>fabids</taxon>
        <taxon>Fabales</taxon>
        <taxon>Fabaceae</taxon>
        <taxon>Papilionoideae</taxon>
        <taxon>50 kb inversion clade</taxon>
        <taxon>NPAAA clade</taxon>
        <taxon>Hologalegina</taxon>
        <taxon>IRL clade</taxon>
        <taxon>Trifolieae</taxon>
        <taxon>Medicago</taxon>
    </lineage>
</organism>
<dbReference type="AlphaFoldDB" id="A0A072UTY9"/>
<reference evidence="2" key="3">
    <citation type="submission" date="2015-04" db="UniProtKB">
        <authorList>
            <consortium name="EnsemblPlants"/>
        </authorList>
    </citation>
    <scope>IDENTIFICATION</scope>
    <source>
        <strain evidence="2">cv. Jemalong A17</strain>
    </source>
</reference>
<reference evidence="1 3" key="2">
    <citation type="journal article" date="2014" name="BMC Genomics">
        <title>An improved genome release (version Mt4.0) for the model legume Medicago truncatula.</title>
        <authorList>
            <person name="Tang H."/>
            <person name="Krishnakumar V."/>
            <person name="Bidwell S."/>
            <person name="Rosen B."/>
            <person name="Chan A."/>
            <person name="Zhou S."/>
            <person name="Gentzbittel L."/>
            <person name="Childs K.L."/>
            <person name="Yandell M."/>
            <person name="Gundlach H."/>
            <person name="Mayer K.F."/>
            <person name="Schwartz D.C."/>
            <person name="Town C.D."/>
        </authorList>
    </citation>
    <scope>GENOME REANNOTATION</scope>
    <source>
        <strain evidence="1">A17</strain>
        <strain evidence="2 3">cv. Jemalong A17</strain>
    </source>
</reference>
<accession>A0A072UTY9</accession>
<name>A0A072UTY9_MEDTR</name>
<protein>
    <submittedName>
        <fullName evidence="1 2">Uncharacterized protein</fullName>
    </submittedName>
</protein>
<proteinExistence type="predicted"/>
<dbReference type="HOGENOM" id="CLU_2376003_0_0_1"/>
<dbReference type="EnsemblPlants" id="KEH29330">
    <property type="protein sequence ID" value="KEH29330"/>
    <property type="gene ID" value="MTR_4g033500"/>
</dbReference>
<evidence type="ECO:0000313" key="2">
    <source>
        <dbReference type="EnsemblPlants" id="KEH29330"/>
    </source>
</evidence>
<evidence type="ECO:0000313" key="3">
    <source>
        <dbReference type="Proteomes" id="UP000002051"/>
    </source>
</evidence>
<dbReference type="Proteomes" id="UP000002051">
    <property type="component" value="Chromosome 4"/>
</dbReference>